<comment type="subcellular location">
    <subcellularLocation>
        <location evidence="6">Cell inner membrane</location>
        <topology evidence="6">Multi-pass membrane protein</topology>
    </subcellularLocation>
    <subcellularLocation>
        <location evidence="1 5">Cell membrane</location>
        <topology evidence="1 5">Multi-pass membrane protein</topology>
    </subcellularLocation>
</comment>
<feature type="transmembrane region" description="Helical" evidence="5">
    <location>
        <begin position="150"/>
        <end position="175"/>
    </location>
</feature>
<keyword evidence="3 5" id="KW-1133">Transmembrane helix</keyword>
<comment type="caution">
    <text evidence="8">The sequence shown here is derived from an EMBL/GenBank/DDBJ whole genome shotgun (WGS) entry which is preliminary data.</text>
</comment>
<dbReference type="GO" id="GO:0005315">
    <property type="term" value="F:phosphate transmembrane transporter activity"/>
    <property type="evidence" value="ECO:0007669"/>
    <property type="project" value="InterPro"/>
</dbReference>
<feature type="transmembrane region" description="Helical" evidence="5">
    <location>
        <begin position="43"/>
        <end position="67"/>
    </location>
</feature>
<dbReference type="InterPro" id="IPR000515">
    <property type="entry name" value="MetI-like"/>
</dbReference>
<keyword evidence="6" id="KW-1003">Cell membrane</keyword>
<dbReference type="GO" id="GO:0005886">
    <property type="term" value="C:plasma membrane"/>
    <property type="evidence" value="ECO:0007669"/>
    <property type="project" value="UniProtKB-SubCell"/>
</dbReference>
<evidence type="ECO:0000313" key="9">
    <source>
        <dbReference type="Proteomes" id="UP000307874"/>
    </source>
</evidence>
<dbReference type="PANTHER" id="PTHR42727:SF1">
    <property type="entry name" value="PHOSPHATE TRANSPORT SYSTEM PERMEASE"/>
    <property type="match status" value="1"/>
</dbReference>
<dbReference type="InterPro" id="IPR022182">
    <property type="entry name" value="PstC_N"/>
</dbReference>
<keyword evidence="6" id="KW-0592">Phosphate transport</keyword>
<gene>
    <name evidence="8" type="primary">pstC</name>
    <name evidence="8" type="ORF">FF124_20210</name>
</gene>
<dbReference type="AlphaFoldDB" id="A0A5C4JLE7"/>
<keyword evidence="4 5" id="KW-0472">Membrane</keyword>
<feature type="transmembrane region" description="Helical" evidence="5">
    <location>
        <begin position="195"/>
        <end position="217"/>
    </location>
</feature>
<name>A0A5C4JLE7_9HYPH</name>
<proteinExistence type="inferred from homology"/>
<dbReference type="Pfam" id="PF00528">
    <property type="entry name" value="BPD_transp_1"/>
    <property type="match status" value="1"/>
</dbReference>
<dbReference type="Gene3D" id="1.10.3720.10">
    <property type="entry name" value="MetI-like"/>
    <property type="match status" value="1"/>
</dbReference>
<reference evidence="8 9" key="2">
    <citation type="submission" date="2019-06" db="EMBL/GenBank/DDBJ databases">
        <title>Martelella lutilitoris sp. nov., isolated from a tidal mudflat.</title>
        <authorList>
            <person name="Kim Y.-J."/>
        </authorList>
    </citation>
    <scope>NUCLEOTIDE SEQUENCE [LARGE SCALE GENOMIC DNA]</scope>
    <source>
        <strain evidence="8 9">GH2-6</strain>
    </source>
</reference>
<reference evidence="8 9" key="1">
    <citation type="submission" date="2019-05" db="EMBL/GenBank/DDBJ databases">
        <authorList>
            <person name="Lee S.D."/>
        </authorList>
    </citation>
    <scope>NUCLEOTIDE SEQUENCE [LARGE SCALE GENOMIC DNA]</scope>
    <source>
        <strain evidence="8 9">GH2-6</strain>
    </source>
</reference>
<feature type="transmembrane region" description="Helical" evidence="5">
    <location>
        <begin position="303"/>
        <end position="324"/>
    </location>
</feature>
<evidence type="ECO:0000256" key="2">
    <source>
        <dbReference type="ARBA" id="ARBA00022692"/>
    </source>
</evidence>
<evidence type="ECO:0000313" key="8">
    <source>
        <dbReference type="EMBL" id="TNB46031.1"/>
    </source>
</evidence>
<protein>
    <recommendedName>
        <fullName evidence="6">Phosphate transport system permease protein</fullName>
    </recommendedName>
</protein>
<dbReference type="SUPFAM" id="SSF161098">
    <property type="entry name" value="MetI-like"/>
    <property type="match status" value="1"/>
</dbReference>
<dbReference type="Pfam" id="PF12501">
    <property type="entry name" value="DUF3708"/>
    <property type="match status" value="1"/>
</dbReference>
<dbReference type="Proteomes" id="UP000307874">
    <property type="component" value="Unassembled WGS sequence"/>
</dbReference>
<evidence type="ECO:0000259" key="7">
    <source>
        <dbReference type="PROSITE" id="PS50928"/>
    </source>
</evidence>
<dbReference type="NCBIfam" id="TIGR02138">
    <property type="entry name" value="phosphate_pstC"/>
    <property type="match status" value="1"/>
</dbReference>
<comment type="function">
    <text evidence="6">Part of the binding-protein-dependent transport system for phosphate; probably responsible for the translocation of the substrate across the membrane.</text>
</comment>
<dbReference type="GO" id="GO:0006817">
    <property type="term" value="P:phosphate ion transport"/>
    <property type="evidence" value="ECO:0007669"/>
    <property type="project" value="UniProtKB-KW"/>
</dbReference>
<sequence length="496" mass="52283">MTHVFLIILALVIALGVAGYFSARAKAYALAGESLSRLNSRPAHHASFAAIAAVAPALLLMAAWMVASPLIIGAEIRTGFPESVKEQPAAAQNLVYNTVVSVAYGLRQLPEEARARVDEDAGALRAVLAERGIPLAAAPRPFVLTSAERLNALSALSNAAMAAAVLALALVSLGLAYRSVRPAFAARRRVEQTVLAALLLASTIAILTTVGIVLSMLTETLRFFSAVPPADFFFGTVWDPRFAAAGEAGSSGQFGLIPLLAGTLYISLVAMAVAVPVGLYAAIYMSEYAGQRLRSLTKPLLEVLAGIPTIVYGFFALVTVGPLLRDISAELNGLFTGSYRNFIEAQSVLTAGVVMGIMLIPFVSSLSDDIISQVPDSLRKGSLALGATRSETIKRVVLPAALPGVVGALLLTASRAIGETMIVVLAAGVAAQLQLNPLEPMTTVTVKIVNQLTGDLQFDTPQTLVAFALGLTLFVITLCLNVYALYIVRKYREQYE</sequence>
<dbReference type="RefSeq" id="WP_138750291.1">
    <property type="nucleotide sequence ID" value="NZ_VCLB01000014.1"/>
</dbReference>
<accession>A0A5C4JLE7</accession>
<dbReference type="PRINTS" id="PR00342">
    <property type="entry name" value="RHESUSRHD"/>
</dbReference>
<comment type="similarity">
    <text evidence="6">Belongs to the binding-protein-dependent transport system permease family. CysTW subfamily.</text>
</comment>
<dbReference type="InterPro" id="IPR035906">
    <property type="entry name" value="MetI-like_sf"/>
</dbReference>
<feature type="domain" description="ABC transmembrane type-1" evidence="7">
    <location>
        <begin position="260"/>
        <end position="484"/>
    </location>
</feature>
<feature type="transmembrane region" description="Helical" evidence="5">
    <location>
        <begin position="345"/>
        <end position="363"/>
    </location>
</feature>
<evidence type="ECO:0000256" key="6">
    <source>
        <dbReference type="RuleBase" id="RU363054"/>
    </source>
</evidence>
<dbReference type="InterPro" id="IPR011864">
    <property type="entry name" value="Phosphate_PstC"/>
</dbReference>
<evidence type="ECO:0000256" key="5">
    <source>
        <dbReference type="RuleBase" id="RU363032"/>
    </source>
</evidence>
<keyword evidence="6" id="KW-0997">Cell inner membrane</keyword>
<dbReference type="InterPro" id="IPR002229">
    <property type="entry name" value="RhesusRHD"/>
</dbReference>
<keyword evidence="2 5" id="KW-0812">Transmembrane</keyword>
<dbReference type="EMBL" id="VCLB01000014">
    <property type="protein sequence ID" value="TNB46031.1"/>
    <property type="molecule type" value="Genomic_DNA"/>
</dbReference>
<evidence type="ECO:0000256" key="1">
    <source>
        <dbReference type="ARBA" id="ARBA00004651"/>
    </source>
</evidence>
<keyword evidence="9" id="KW-1185">Reference proteome</keyword>
<dbReference type="OrthoDB" id="9785113at2"/>
<evidence type="ECO:0000256" key="4">
    <source>
        <dbReference type="ARBA" id="ARBA00023136"/>
    </source>
</evidence>
<dbReference type="CDD" id="cd06261">
    <property type="entry name" value="TM_PBP2"/>
    <property type="match status" value="1"/>
</dbReference>
<feature type="transmembrane region" description="Helical" evidence="5">
    <location>
        <begin position="464"/>
        <end position="488"/>
    </location>
</feature>
<keyword evidence="5" id="KW-0813">Transport</keyword>
<dbReference type="PANTHER" id="PTHR42727">
    <property type="entry name" value="PHOSPHATE TRANSPORT SYSTEM PERMEASE PROTEIN"/>
    <property type="match status" value="1"/>
</dbReference>
<evidence type="ECO:0000256" key="3">
    <source>
        <dbReference type="ARBA" id="ARBA00022989"/>
    </source>
</evidence>
<dbReference type="PROSITE" id="PS50928">
    <property type="entry name" value="ABC_TM1"/>
    <property type="match status" value="1"/>
</dbReference>
<feature type="transmembrane region" description="Helical" evidence="5">
    <location>
        <begin position="259"/>
        <end position="283"/>
    </location>
</feature>
<organism evidence="8 9">
    <name type="scientific">Martelella lutilitoris</name>
    <dbReference type="NCBI Taxonomy" id="2583532"/>
    <lineage>
        <taxon>Bacteria</taxon>
        <taxon>Pseudomonadati</taxon>
        <taxon>Pseudomonadota</taxon>
        <taxon>Alphaproteobacteria</taxon>
        <taxon>Hyphomicrobiales</taxon>
        <taxon>Aurantimonadaceae</taxon>
        <taxon>Martelella</taxon>
    </lineage>
</organism>